<evidence type="ECO:0000259" key="7">
    <source>
        <dbReference type="Pfam" id="PF14322"/>
    </source>
</evidence>
<name>A0A4V2F1R8_9BACT</name>
<evidence type="ECO:0000313" key="9">
    <source>
        <dbReference type="Proteomes" id="UP000293874"/>
    </source>
</evidence>
<dbReference type="EMBL" id="SGXA01000001">
    <property type="protein sequence ID" value="RZS74726.1"/>
    <property type="molecule type" value="Genomic_DNA"/>
</dbReference>
<dbReference type="PROSITE" id="PS51257">
    <property type="entry name" value="PROKAR_LIPOPROTEIN"/>
    <property type="match status" value="1"/>
</dbReference>
<comment type="subcellular location">
    <subcellularLocation>
        <location evidence="1">Cell outer membrane</location>
    </subcellularLocation>
</comment>
<organism evidence="8 9">
    <name type="scientific">Pseudobacter ginsenosidimutans</name>
    <dbReference type="NCBI Taxonomy" id="661488"/>
    <lineage>
        <taxon>Bacteria</taxon>
        <taxon>Pseudomonadati</taxon>
        <taxon>Bacteroidota</taxon>
        <taxon>Chitinophagia</taxon>
        <taxon>Chitinophagales</taxon>
        <taxon>Chitinophagaceae</taxon>
        <taxon>Pseudobacter</taxon>
    </lineage>
</organism>
<dbReference type="RefSeq" id="WP_130539174.1">
    <property type="nucleotide sequence ID" value="NZ_CP042431.1"/>
</dbReference>
<evidence type="ECO:0000313" key="8">
    <source>
        <dbReference type="EMBL" id="RZS74726.1"/>
    </source>
</evidence>
<sequence length="495" mass="55204">MKSSHSYKILPGRNIRLLLLPAILILFSCNKLVSISDPTDRIVTNVAFSTDDLAEAAVNGLYKTMMSTNYFSRGNATLYGALSADELLLTYPLDPASVLYENKIRITLANGTGSAPTDHIWTSAYAVIYSANAVIQGIAESRSTQLQENVRKSLTAEAKCIRAFCYFYLTNYYDAVPLVLTTNYNAVISIARSPKEAVYEQIIQDLLDAQKDLPENFDAGKGKRVRVNKWAATALLARAYLYTKDYGKAAANATLLIDNTALFGLESDLNNVFLIESREAIWQMNQVISNDNQNPTPEGGMLLPNWATSTDPLKGLMAYYLSPQLVSAFEPGDERRKQWVDSIELENITLLAHFSHKYKIGNYNMSYDPPIEYSMVLRLAEQYLIRAEAAANGAAGGTANAIADLNMIRHRAGLPDLPDDITPAALEAAIAHEWQTEFFCEWGHRWFNLKRTGKAHNILSAISYKQPWAGDHQLLYPIPFEEIKLNNKLTQNTGY</sequence>
<dbReference type="InterPro" id="IPR012944">
    <property type="entry name" value="SusD_RagB_dom"/>
</dbReference>
<evidence type="ECO:0000256" key="4">
    <source>
        <dbReference type="ARBA" id="ARBA00023136"/>
    </source>
</evidence>
<dbReference type="GO" id="GO:0009279">
    <property type="term" value="C:cell outer membrane"/>
    <property type="evidence" value="ECO:0007669"/>
    <property type="project" value="UniProtKB-SubCell"/>
</dbReference>
<evidence type="ECO:0000256" key="5">
    <source>
        <dbReference type="ARBA" id="ARBA00023237"/>
    </source>
</evidence>
<reference evidence="8 9" key="1">
    <citation type="submission" date="2019-02" db="EMBL/GenBank/DDBJ databases">
        <title>Genomic Encyclopedia of Type Strains, Phase IV (KMG-IV): sequencing the most valuable type-strain genomes for metagenomic binning, comparative biology and taxonomic classification.</title>
        <authorList>
            <person name="Goeker M."/>
        </authorList>
    </citation>
    <scope>NUCLEOTIDE SEQUENCE [LARGE SCALE GENOMIC DNA]</scope>
    <source>
        <strain evidence="8 9">DSM 18116</strain>
    </source>
</reference>
<evidence type="ECO:0000256" key="2">
    <source>
        <dbReference type="ARBA" id="ARBA00006275"/>
    </source>
</evidence>
<dbReference type="Pfam" id="PF07980">
    <property type="entry name" value="SusD_RagB"/>
    <property type="match status" value="1"/>
</dbReference>
<evidence type="ECO:0000259" key="6">
    <source>
        <dbReference type="Pfam" id="PF07980"/>
    </source>
</evidence>
<gene>
    <name evidence="8" type="ORF">EV199_0577</name>
</gene>
<feature type="domain" description="RagB/SusD" evidence="6">
    <location>
        <begin position="373"/>
        <end position="495"/>
    </location>
</feature>
<evidence type="ECO:0000256" key="1">
    <source>
        <dbReference type="ARBA" id="ARBA00004442"/>
    </source>
</evidence>
<protein>
    <submittedName>
        <fullName evidence="8">Putative outer membrane starch-binding protein</fullName>
    </submittedName>
</protein>
<evidence type="ECO:0000256" key="3">
    <source>
        <dbReference type="ARBA" id="ARBA00022729"/>
    </source>
</evidence>
<dbReference type="Gene3D" id="1.25.40.390">
    <property type="match status" value="1"/>
</dbReference>
<keyword evidence="5" id="KW-0998">Cell outer membrane</keyword>
<dbReference type="OrthoDB" id="625727at2"/>
<keyword evidence="4" id="KW-0472">Membrane</keyword>
<dbReference type="AlphaFoldDB" id="A0A4V2F1R8"/>
<comment type="caution">
    <text evidence="8">The sequence shown here is derived from an EMBL/GenBank/DDBJ whole genome shotgun (WGS) entry which is preliminary data.</text>
</comment>
<feature type="domain" description="SusD-like N-terminal" evidence="7">
    <location>
        <begin position="117"/>
        <end position="241"/>
    </location>
</feature>
<dbReference type="InterPro" id="IPR011990">
    <property type="entry name" value="TPR-like_helical_dom_sf"/>
</dbReference>
<dbReference type="InterPro" id="IPR033985">
    <property type="entry name" value="SusD-like_N"/>
</dbReference>
<dbReference type="Pfam" id="PF14322">
    <property type="entry name" value="SusD-like_3"/>
    <property type="match status" value="1"/>
</dbReference>
<comment type="similarity">
    <text evidence="2">Belongs to the SusD family.</text>
</comment>
<keyword evidence="9" id="KW-1185">Reference proteome</keyword>
<dbReference type="CDD" id="cd08977">
    <property type="entry name" value="SusD"/>
    <property type="match status" value="1"/>
</dbReference>
<proteinExistence type="inferred from homology"/>
<dbReference type="Proteomes" id="UP000293874">
    <property type="component" value="Unassembled WGS sequence"/>
</dbReference>
<keyword evidence="3" id="KW-0732">Signal</keyword>
<dbReference type="SUPFAM" id="SSF48452">
    <property type="entry name" value="TPR-like"/>
    <property type="match status" value="1"/>
</dbReference>
<accession>A0A4V2F1R8</accession>